<evidence type="ECO:0000256" key="1">
    <source>
        <dbReference type="SAM" id="SignalP"/>
    </source>
</evidence>
<gene>
    <name evidence="2" type="ORF">DPMN_031038</name>
</gene>
<comment type="caution">
    <text evidence="2">The sequence shown here is derived from an EMBL/GenBank/DDBJ whole genome shotgun (WGS) entry which is preliminary data.</text>
</comment>
<dbReference type="AlphaFoldDB" id="A0A9D4RGQ8"/>
<reference evidence="2" key="1">
    <citation type="journal article" date="2019" name="bioRxiv">
        <title>The Genome of the Zebra Mussel, Dreissena polymorpha: A Resource for Invasive Species Research.</title>
        <authorList>
            <person name="McCartney M.A."/>
            <person name="Auch B."/>
            <person name="Kono T."/>
            <person name="Mallez S."/>
            <person name="Zhang Y."/>
            <person name="Obille A."/>
            <person name="Becker A."/>
            <person name="Abrahante J.E."/>
            <person name="Garbe J."/>
            <person name="Badalamenti J.P."/>
            <person name="Herman A."/>
            <person name="Mangelson H."/>
            <person name="Liachko I."/>
            <person name="Sullivan S."/>
            <person name="Sone E.D."/>
            <person name="Koren S."/>
            <person name="Silverstein K.A.T."/>
            <person name="Beckman K.B."/>
            <person name="Gohl D.M."/>
        </authorList>
    </citation>
    <scope>NUCLEOTIDE SEQUENCE</scope>
    <source>
        <strain evidence="2">Duluth1</strain>
        <tissue evidence="2">Whole animal</tissue>
    </source>
</reference>
<keyword evidence="3" id="KW-1185">Reference proteome</keyword>
<reference evidence="2" key="2">
    <citation type="submission" date="2020-11" db="EMBL/GenBank/DDBJ databases">
        <authorList>
            <person name="McCartney M.A."/>
            <person name="Auch B."/>
            <person name="Kono T."/>
            <person name="Mallez S."/>
            <person name="Becker A."/>
            <person name="Gohl D.M."/>
            <person name="Silverstein K.A.T."/>
            <person name="Koren S."/>
            <person name="Bechman K.B."/>
            <person name="Herman A."/>
            <person name="Abrahante J.E."/>
            <person name="Garbe J."/>
        </authorList>
    </citation>
    <scope>NUCLEOTIDE SEQUENCE</scope>
    <source>
        <strain evidence="2">Duluth1</strain>
        <tissue evidence="2">Whole animal</tissue>
    </source>
</reference>
<feature type="chain" id="PRO_5039535239" evidence="1">
    <location>
        <begin position="22"/>
        <end position="230"/>
    </location>
</feature>
<evidence type="ECO:0000313" key="3">
    <source>
        <dbReference type="Proteomes" id="UP000828390"/>
    </source>
</evidence>
<keyword evidence="1" id="KW-0732">Signal</keyword>
<protein>
    <submittedName>
        <fullName evidence="2">Uncharacterized protein</fullName>
    </submittedName>
</protein>
<proteinExistence type="predicted"/>
<evidence type="ECO:0000313" key="2">
    <source>
        <dbReference type="EMBL" id="KAH3867901.1"/>
    </source>
</evidence>
<name>A0A9D4RGQ8_DREPO</name>
<dbReference type="OrthoDB" id="6084362at2759"/>
<dbReference type="Proteomes" id="UP000828390">
    <property type="component" value="Unassembled WGS sequence"/>
</dbReference>
<dbReference type="EMBL" id="JAIWYP010000002">
    <property type="protein sequence ID" value="KAH3867901.1"/>
    <property type="molecule type" value="Genomic_DNA"/>
</dbReference>
<sequence length="230" mass="25300">MHVSVQVTLVLLSGCCIRVFGIAFPSLLAPSSEASYCCVRHDWEALMYIDFGTVFIDQNTAFSYINGTVKAAYSLSQEKVYFKLAGIEQSPLIPKPVPYDAVMLYDFANGTMYLVSGGECQKDKLEANMTLQCIPRSAKQFSSGVFGTGQEVLHVHTYQFTLASDVPWQITATVFTNDIKPIEPRECGIITVSYFAPSVNPDSGSLYTLNVMDVGEIKTPGIFDVPKECL</sequence>
<organism evidence="2 3">
    <name type="scientific">Dreissena polymorpha</name>
    <name type="common">Zebra mussel</name>
    <name type="synonym">Mytilus polymorpha</name>
    <dbReference type="NCBI Taxonomy" id="45954"/>
    <lineage>
        <taxon>Eukaryota</taxon>
        <taxon>Metazoa</taxon>
        <taxon>Spiralia</taxon>
        <taxon>Lophotrochozoa</taxon>
        <taxon>Mollusca</taxon>
        <taxon>Bivalvia</taxon>
        <taxon>Autobranchia</taxon>
        <taxon>Heteroconchia</taxon>
        <taxon>Euheterodonta</taxon>
        <taxon>Imparidentia</taxon>
        <taxon>Neoheterodontei</taxon>
        <taxon>Myida</taxon>
        <taxon>Dreissenoidea</taxon>
        <taxon>Dreissenidae</taxon>
        <taxon>Dreissena</taxon>
    </lineage>
</organism>
<accession>A0A9D4RGQ8</accession>
<feature type="signal peptide" evidence="1">
    <location>
        <begin position="1"/>
        <end position="21"/>
    </location>
</feature>